<evidence type="ECO:0000256" key="6">
    <source>
        <dbReference type="SAM" id="MobiDB-lite"/>
    </source>
</evidence>
<evidence type="ECO:0000313" key="9">
    <source>
        <dbReference type="EMBL" id="MDS1269507.1"/>
    </source>
</evidence>
<proteinExistence type="predicted"/>
<dbReference type="PANTHER" id="PTHR36115">
    <property type="entry name" value="PROLINE-RICH ANTIGEN HOMOLOG-RELATED"/>
    <property type="match status" value="1"/>
</dbReference>
<evidence type="ECO:0000256" key="4">
    <source>
        <dbReference type="ARBA" id="ARBA00022989"/>
    </source>
</evidence>
<keyword evidence="2" id="KW-1003">Cell membrane</keyword>
<evidence type="ECO:0000259" key="8">
    <source>
        <dbReference type="Pfam" id="PF06271"/>
    </source>
</evidence>
<accession>A0ABU2H3D7</accession>
<dbReference type="RefSeq" id="WP_310910971.1">
    <property type="nucleotide sequence ID" value="NZ_JAVLVT010000001.1"/>
</dbReference>
<evidence type="ECO:0000256" key="2">
    <source>
        <dbReference type="ARBA" id="ARBA00022475"/>
    </source>
</evidence>
<keyword evidence="4 7" id="KW-1133">Transmembrane helix</keyword>
<dbReference type="PANTHER" id="PTHR36115:SF6">
    <property type="entry name" value="PROLINE-RICH ANTIGEN HOMOLOG"/>
    <property type="match status" value="1"/>
</dbReference>
<evidence type="ECO:0000313" key="10">
    <source>
        <dbReference type="Proteomes" id="UP001250214"/>
    </source>
</evidence>
<dbReference type="PIRSF" id="PIRSF021697">
    <property type="entry name" value="UCP021697"/>
    <property type="match status" value="1"/>
</dbReference>
<comment type="subcellular location">
    <subcellularLocation>
        <location evidence="1">Cell membrane</location>
        <topology evidence="1">Multi-pass membrane protein</topology>
    </subcellularLocation>
</comment>
<dbReference type="Proteomes" id="UP001250214">
    <property type="component" value="Unassembled WGS sequence"/>
</dbReference>
<dbReference type="Pfam" id="PF06271">
    <property type="entry name" value="RDD"/>
    <property type="match status" value="1"/>
</dbReference>
<protein>
    <submittedName>
        <fullName evidence="9">RDD family protein</fullName>
    </submittedName>
</protein>
<reference evidence="10" key="1">
    <citation type="submission" date="2023-07" db="EMBL/GenBank/DDBJ databases">
        <title>Novel species in the genus Lipingzhangella isolated from Sambhar Salt Lake.</title>
        <authorList>
            <person name="Jiya N."/>
            <person name="Kajale S."/>
            <person name="Sharma A."/>
        </authorList>
    </citation>
    <scope>NUCLEOTIDE SEQUENCE [LARGE SCALE GENOMIC DNA]</scope>
    <source>
        <strain evidence="10">LS1_29</strain>
    </source>
</reference>
<feature type="transmembrane region" description="Helical" evidence="7">
    <location>
        <begin position="69"/>
        <end position="88"/>
    </location>
</feature>
<feature type="transmembrane region" description="Helical" evidence="7">
    <location>
        <begin position="42"/>
        <end position="62"/>
    </location>
</feature>
<dbReference type="InterPro" id="IPR051791">
    <property type="entry name" value="Pra-immunoreactive"/>
</dbReference>
<feature type="compositionally biased region" description="Basic and acidic residues" evidence="6">
    <location>
        <begin position="1"/>
        <end position="10"/>
    </location>
</feature>
<keyword evidence="3 7" id="KW-0812">Transmembrane</keyword>
<dbReference type="InterPro" id="IPR010432">
    <property type="entry name" value="RDD"/>
</dbReference>
<feature type="region of interest" description="Disordered" evidence="6">
    <location>
        <begin position="1"/>
        <end position="33"/>
    </location>
</feature>
<evidence type="ECO:0000256" key="3">
    <source>
        <dbReference type="ARBA" id="ARBA00022692"/>
    </source>
</evidence>
<keyword evidence="10" id="KW-1185">Reference proteome</keyword>
<organism evidence="9 10">
    <name type="scientific">Lipingzhangella rawalii</name>
    <dbReference type="NCBI Taxonomy" id="2055835"/>
    <lineage>
        <taxon>Bacteria</taxon>
        <taxon>Bacillati</taxon>
        <taxon>Actinomycetota</taxon>
        <taxon>Actinomycetes</taxon>
        <taxon>Streptosporangiales</taxon>
        <taxon>Nocardiopsidaceae</taxon>
        <taxon>Lipingzhangella</taxon>
    </lineage>
</organism>
<evidence type="ECO:0000256" key="5">
    <source>
        <dbReference type="ARBA" id="ARBA00023136"/>
    </source>
</evidence>
<feature type="transmembrane region" description="Helical" evidence="7">
    <location>
        <begin position="108"/>
        <end position="131"/>
    </location>
</feature>
<gene>
    <name evidence="9" type="ORF">RIF23_04255</name>
</gene>
<name>A0ABU2H3D7_9ACTN</name>
<feature type="domain" description="RDD" evidence="8">
    <location>
        <begin position="35"/>
        <end position="144"/>
    </location>
</feature>
<sequence>MTGEGARDPDPTAPVDDSEYPGQRLGMPETGPGSVAGTGRRLIALGIDWGLCSVVVYTVLGLSPAAASYGYAVLSVYAIQAVLLQMLVGSTVGKRVVGIRMGSTGGGALPWPTALVVRTLLLCLVIPAAITDQDRRGLHDRIAGTVSARI</sequence>
<dbReference type="EMBL" id="JAVLVT010000001">
    <property type="protein sequence ID" value="MDS1269507.1"/>
    <property type="molecule type" value="Genomic_DNA"/>
</dbReference>
<evidence type="ECO:0000256" key="7">
    <source>
        <dbReference type="SAM" id="Phobius"/>
    </source>
</evidence>
<comment type="caution">
    <text evidence="9">The sequence shown here is derived from an EMBL/GenBank/DDBJ whole genome shotgun (WGS) entry which is preliminary data.</text>
</comment>
<evidence type="ECO:0000256" key="1">
    <source>
        <dbReference type="ARBA" id="ARBA00004651"/>
    </source>
</evidence>
<dbReference type="InterPro" id="IPR016795">
    <property type="entry name" value="UCP021697"/>
</dbReference>
<keyword evidence="5 7" id="KW-0472">Membrane</keyword>